<dbReference type="Proteomes" id="UP000278143">
    <property type="component" value="Unassembled WGS sequence"/>
</dbReference>
<evidence type="ECO:0008006" key="3">
    <source>
        <dbReference type="Google" id="ProtNLM"/>
    </source>
</evidence>
<dbReference type="AlphaFoldDB" id="A0A4P9Z2E7"/>
<dbReference type="PANTHER" id="PTHR23108:SF0">
    <property type="entry name" value="METHYLTRANSFERASE-LIKE PROTEIN 22"/>
    <property type="match status" value="1"/>
</dbReference>
<dbReference type="EMBL" id="KZ989562">
    <property type="protein sequence ID" value="RKP25951.1"/>
    <property type="molecule type" value="Genomic_DNA"/>
</dbReference>
<protein>
    <recommendedName>
        <fullName evidence="3">Methyltransferase-domain-containing protein</fullName>
    </recommendedName>
</protein>
<dbReference type="InterPro" id="IPR038899">
    <property type="entry name" value="METTL22"/>
</dbReference>
<organism evidence="1 2">
    <name type="scientific">Syncephalis pseudoplumigaleata</name>
    <dbReference type="NCBI Taxonomy" id="1712513"/>
    <lineage>
        <taxon>Eukaryota</taxon>
        <taxon>Fungi</taxon>
        <taxon>Fungi incertae sedis</taxon>
        <taxon>Zoopagomycota</taxon>
        <taxon>Zoopagomycotina</taxon>
        <taxon>Zoopagomycetes</taxon>
        <taxon>Zoopagales</taxon>
        <taxon>Piptocephalidaceae</taxon>
        <taxon>Syncephalis</taxon>
    </lineage>
</organism>
<dbReference type="OrthoDB" id="10255963at2759"/>
<dbReference type="GO" id="GO:0005634">
    <property type="term" value="C:nucleus"/>
    <property type="evidence" value="ECO:0007669"/>
    <property type="project" value="TreeGrafter"/>
</dbReference>
<gene>
    <name evidence="1" type="ORF">SYNPS1DRAFT_22183</name>
</gene>
<name>A0A4P9Z2E7_9FUNG</name>
<evidence type="ECO:0000313" key="1">
    <source>
        <dbReference type="EMBL" id="RKP25951.1"/>
    </source>
</evidence>
<reference evidence="2" key="1">
    <citation type="journal article" date="2018" name="Nat. Microbiol.">
        <title>Leveraging single-cell genomics to expand the fungal tree of life.</title>
        <authorList>
            <person name="Ahrendt S.R."/>
            <person name="Quandt C.A."/>
            <person name="Ciobanu D."/>
            <person name="Clum A."/>
            <person name="Salamov A."/>
            <person name="Andreopoulos B."/>
            <person name="Cheng J.F."/>
            <person name="Woyke T."/>
            <person name="Pelin A."/>
            <person name="Henrissat B."/>
            <person name="Reynolds N.K."/>
            <person name="Benny G.L."/>
            <person name="Smith M.E."/>
            <person name="James T.Y."/>
            <person name="Grigoriev I.V."/>
        </authorList>
    </citation>
    <scope>NUCLEOTIDE SEQUENCE [LARGE SCALE GENOMIC DNA]</scope>
    <source>
        <strain evidence="2">Benny S71-1</strain>
    </source>
</reference>
<sequence>MVVRFRFGTDLASVGEQVWTGALLLADYLIAHHAALFGRQPSATVLELGAGTGLCNGQQQVLRNCEYNMRCNRLSETKDGGVFVRHLDWQHPPAWLREHDRQRASVPASEEAASMFEWRAADIARVTSDVQIFVAADVIYDNDATSAFLGIVHELLRPSPLFQCSERILYMASEKRINFSLEELRATAVAHDHFFRELRHYPHLQVETDLLPVDRTLPRRFPYTRNDNLVLWRVRWREDGAMFDKPDG</sequence>
<accession>A0A4P9Z2E7</accession>
<keyword evidence="2" id="KW-1185">Reference proteome</keyword>
<dbReference type="GO" id="GO:0008276">
    <property type="term" value="F:protein methyltransferase activity"/>
    <property type="evidence" value="ECO:0007669"/>
    <property type="project" value="InterPro"/>
</dbReference>
<dbReference type="Gene3D" id="3.40.50.150">
    <property type="entry name" value="Vaccinia Virus protein VP39"/>
    <property type="match status" value="1"/>
</dbReference>
<proteinExistence type="predicted"/>
<dbReference type="Pfam" id="PF10294">
    <property type="entry name" value="Methyltransf_16"/>
    <property type="match status" value="1"/>
</dbReference>
<dbReference type="InterPro" id="IPR019410">
    <property type="entry name" value="Methyltransf_16"/>
</dbReference>
<dbReference type="InterPro" id="IPR029063">
    <property type="entry name" value="SAM-dependent_MTases_sf"/>
</dbReference>
<dbReference type="PANTHER" id="PTHR23108">
    <property type="entry name" value="METHYLTRANSFERASE-RELATED"/>
    <property type="match status" value="1"/>
</dbReference>
<evidence type="ECO:0000313" key="2">
    <source>
        <dbReference type="Proteomes" id="UP000278143"/>
    </source>
</evidence>